<protein>
    <submittedName>
        <fullName evidence="5">SWIM-type domain-containing protein</fullName>
    </submittedName>
</protein>
<evidence type="ECO:0000313" key="5">
    <source>
        <dbReference type="WBParaSite" id="SCUD_0001712901-mRNA-1"/>
    </source>
</evidence>
<keyword evidence="1" id="KW-0863">Zinc-finger</keyword>
<name>A0A183KPZ3_9TREM</name>
<evidence type="ECO:0000259" key="2">
    <source>
        <dbReference type="PROSITE" id="PS50966"/>
    </source>
</evidence>
<dbReference type="EMBL" id="UZAK01039406">
    <property type="protein sequence ID" value="VDP62902.1"/>
    <property type="molecule type" value="Genomic_DNA"/>
</dbReference>
<dbReference type="AlphaFoldDB" id="A0A183KPZ3"/>
<reference evidence="5" key="1">
    <citation type="submission" date="2016-06" db="UniProtKB">
        <authorList>
            <consortium name="WormBaseParasite"/>
        </authorList>
    </citation>
    <scope>IDENTIFICATION</scope>
</reference>
<dbReference type="WBParaSite" id="SCUD_0001712901-mRNA-1">
    <property type="protein sequence ID" value="SCUD_0001712901-mRNA-1"/>
    <property type="gene ID" value="SCUD_0001712901"/>
</dbReference>
<proteinExistence type="predicted"/>
<dbReference type="Proteomes" id="UP000279833">
    <property type="component" value="Unassembled WGS sequence"/>
</dbReference>
<reference evidence="3 4" key="2">
    <citation type="submission" date="2018-11" db="EMBL/GenBank/DDBJ databases">
        <authorList>
            <consortium name="Pathogen Informatics"/>
        </authorList>
    </citation>
    <scope>NUCLEOTIDE SEQUENCE [LARGE SCALE GENOMIC DNA]</scope>
    <source>
        <strain evidence="3">Dakar</strain>
        <strain evidence="4">Dakar, Senegal</strain>
    </source>
</reference>
<accession>A0A183KPZ3</accession>
<evidence type="ECO:0000256" key="1">
    <source>
        <dbReference type="PROSITE-ProRule" id="PRU00325"/>
    </source>
</evidence>
<gene>
    <name evidence="3" type="ORF">SCUD_LOCUS17126</name>
</gene>
<dbReference type="PROSITE" id="PS50966">
    <property type="entry name" value="ZF_SWIM"/>
    <property type="match status" value="1"/>
</dbReference>
<keyword evidence="4" id="KW-1185">Reference proteome</keyword>
<dbReference type="InterPro" id="IPR007527">
    <property type="entry name" value="Znf_SWIM"/>
</dbReference>
<evidence type="ECO:0000313" key="3">
    <source>
        <dbReference type="EMBL" id="VDP62902.1"/>
    </source>
</evidence>
<sequence>MFNNGIRRCGASYLHGLPAIIWSSILFLEEIIDLHSKALYTQKHLKERLGRGDSLLLTFWKIWSKIDTNLSLRPYDAVKDLQRFSTLQILMSFRAILNDFTSFASTIVAVNYKRVRTMRHEFIEGEYIRCYDKGMMYVVDTSRARCACERFNDYMMPCGHILYAHPKDLVRVDLFRHSSRWTRKYIMDLVPRAINNVSISTWSDDLLEKFTNNYHSIHALSGPLASKLIRSCLEASKDIRAQVMSSIGANDEATTSESFVDTDHSYASCNKNF</sequence>
<evidence type="ECO:0000313" key="4">
    <source>
        <dbReference type="Proteomes" id="UP000279833"/>
    </source>
</evidence>
<keyword evidence="1" id="KW-0862">Zinc</keyword>
<organism evidence="5">
    <name type="scientific">Schistosoma curassoni</name>
    <dbReference type="NCBI Taxonomy" id="6186"/>
    <lineage>
        <taxon>Eukaryota</taxon>
        <taxon>Metazoa</taxon>
        <taxon>Spiralia</taxon>
        <taxon>Lophotrochozoa</taxon>
        <taxon>Platyhelminthes</taxon>
        <taxon>Trematoda</taxon>
        <taxon>Digenea</taxon>
        <taxon>Strigeidida</taxon>
        <taxon>Schistosomatoidea</taxon>
        <taxon>Schistosomatidae</taxon>
        <taxon>Schistosoma</taxon>
    </lineage>
</organism>
<feature type="domain" description="SWIM-type" evidence="2">
    <location>
        <begin position="137"/>
        <end position="169"/>
    </location>
</feature>
<dbReference type="GO" id="GO:0008270">
    <property type="term" value="F:zinc ion binding"/>
    <property type="evidence" value="ECO:0007669"/>
    <property type="project" value="UniProtKB-KW"/>
</dbReference>
<keyword evidence="1" id="KW-0479">Metal-binding</keyword>